<feature type="compositionally biased region" description="Polar residues" evidence="1">
    <location>
        <begin position="174"/>
        <end position="195"/>
    </location>
</feature>
<feature type="region of interest" description="Disordered" evidence="1">
    <location>
        <begin position="174"/>
        <end position="199"/>
    </location>
</feature>
<gene>
    <name evidence="3" type="ORF">FOL47_005452</name>
</gene>
<evidence type="ECO:0000256" key="1">
    <source>
        <dbReference type="SAM" id="MobiDB-lite"/>
    </source>
</evidence>
<keyword evidence="4" id="KW-1185">Reference proteome</keyword>
<name>A0A7J6MYQ2_PERCH</name>
<feature type="signal peptide" evidence="2">
    <location>
        <begin position="1"/>
        <end position="20"/>
    </location>
</feature>
<dbReference type="AlphaFoldDB" id="A0A7J6MYQ2"/>
<evidence type="ECO:0000256" key="2">
    <source>
        <dbReference type="SAM" id="SignalP"/>
    </source>
</evidence>
<feature type="compositionally biased region" description="Polar residues" evidence="1">
    <location>
        <begin position="45"/>
        <end position="61"/>
    </location>
</feature>
<dbReference type="PROSITE" id="PS51257">
    <property type="entry name" value="PROKAR_LIPOPROTEIN"/>
    <property type="match status" value="1"/>
</dbReference>
<keyword evidence="2" id="KW-0732">Signal</keyword>
<accession>A0A7J6MYQ2</accession>
<comment type="caution">
    <text evidence="3">The sequence shown here is derived from an EMBL/GenBank/DDBJ whole genome shotgun (WGS) entry which is preliminary data.</text>
</comment>
<dbReference type="OrthoDB" id="436420at2759"/>
<organism evidence="3 4">
    <name type="scientific">Perkinsus chesapeaki</name>
    <name type="common">Clam parasite</name>
    <name type="synonym">Perkinsus andrewsi</name>
    <dbReference type="NCBI Taxonomy" id="330153"/>
    <lineage>
        <taxon>Eukaryota</taxon>
        <taxon>Sar</taxon>
        <taxon>Alveolata</taxon>
        <taxon>Perkinsozoa</taxon>
        <taxon>Perkinsea</taxon>
        <taxon>Perkinsida</taxon>
        <taxon>Perkinsidae</taxon>
        <taxon>Perkinsus</taxon>
    </lineage>
</organism>
<evidence type="ECO:0000313" key="3">
    <source>
        <dbReference type="EMBL" id="KAF4676735.1"/>
    </source>
</evidence>
<feature type="compositionally biased region" description="Low complexity" evidence="1">
    <location>
        <begin position="62"/>
        <end position="80"/>
    </location>
</feature>
<dbReference type="EMBL" id="JAAPAO010000030">
    <property type="protein sequence ID" value="KAF4676735.1"/>
    <property type="molecule type" value="Genomic_DNA"/>
</dbReference>
<feature type="chain" id="PRO_5029670209" evidence="2">
    <location>
        <begin position="21"/>
        <end position="532"/>
    </location>
</feature>
<evidence type="ECO:0000313" key="4">
    <source>
        <dbReference type="Proteomes" id="UP000591131"/>
    </source>
</evidence>
<sequence length="532" mass="58337">MRATYRSLLLLAFGVSHATATTDSCSAACSSVTGCSSSYCMTWKSPNQPTKPSQKTTSKPVRTTTKSSFRGTTTSTTTKRPVTADPSKPTAAPQGGDCTAICNSLSGCSTSYCTDWASPAVCHGLGTTASGEPCVAGEPSCTGPSVLCGSTSDDTNDDEVITETTAKVSISTVPTVKPSSTLPNDNLPEESTPSVSGCPASLPESDVFWWIEWPSMDQSVDAWTTYYQRIFKLLTENCAYMRVTKLMLRVLDPEFPAGASAAQKVWYPNGDVTQSVMFKELLSKLGQTAVREVEMMPYVFDEPSRQSWLKWAPENGGPMSGAYAFAAEYNKHLSGVKFTGLTTDYEELMQSTSDYALLTDPNGESAFKGGHMDLDFGIGLGYYQWSRFPLYTWTQHFYMEMYDLVTPFGGVDNTEQSRFLLYKNDPQAMVNYIVSEVLDSNTLSVYSEYSDRAHLMWSIQSMGLPCQYPLNDGNCGANHEFGEWSPQALNDFLHLILPALGTGQQQGIYQLDYLPYQMMPANMRGCYSFGCN</sequence>
<feature type="region of interest" description="Disordered" evidence="1">
    <location>
        <begin position="45"/>
        <end position="94"/>
    </location>
</feature>
<protein>
    <submittedName>
        <fullName evidence="3">Uncharacterized protein</fullName>
    </submittedName>
</protein>
<dbReference type="Proteomes" id="UP000591131">
    <property type="component" value="Unassembled WGS sequence"/>
</dbReference>
<reference evidence="3 4" key="1">
    <citation type="submission" date="2020-04" db="EMBL/GenBank/DDBJ databases">
        <title>Perkinsus chesapeaki whole genome sequence.</title>
        <authorList>
            <person name="Bogema D.R."/>
        </authorList>
    </citation>
    <scope>NUCLEOTIDE SEQUENCE [LARGE SCALE GENOMIC DNA]</scope>
    <source>
        <strain evidence="3">ATCC PRA-425</strain>
    </source>
</reference>
<proteinExistence type="predicted"/>